<dbReference type="PANTHER" id="PTHR33048:SF152">
    <property type="entry name" value="INTEGRAL MEMBRANE PROTEIN"/>
    <property type="match status" value="1"/>
</dbReference>
<dbReference type="VEuPathDB" id="FungiDB:ASPVEDRAFT_148050"/>
<dbReference type="GeneID" id="63723658"/>
<keyword evidence="2 7" id="KW-0812">Transmembrane</keyword>
<feature type="transmembrane region" description="Helical" evidence="7">
    <location>
        <begin position="42"/>
        <end position="64"/>
    </location>
</feature>
<reference evidence="10" key="1">
    <citation type="journal article" date="2017" name="Genome Biol.">
        <title>Comparative genomics reveals high biological diversity and specific adaptations in the industrially and medically important fungal genus Aspergillus.</title>
        <authorList>
            <person name="de Vries R.P."/>
            <person name="Riley R."/>
            <person name="Wiebenga A."/>
            <person name="Aguilar-Osorio G."/>
            <person name="Amillis S."/>
            <person name="Uchima C.A."/>
            <person name="Anderluh G."/>
            <person name="Asadollahi M."/>
            <person name="Askin M."/>
            <person name="Barry K."/>
            <person name="Battaglia E."/>
            <person name="Bayram O."/>
            <person name="Benocci T."/>
            <person name="Braus-Stromeyer S.A."/>
            <person name="Caldana C."/>
            <person name="Canovas D."/>
            <person name="Cerqueira G.C."/>
            <person name="Chen F."/>
            <person name="Chen W."/>
            <person name="Choi C."/>
            <person name="Clum A."/>
            <person name="Dos Santos R.A."/>
            <person name="Damasio A.R."/>
            <person name="Diallinas G."/>
            <person name="Emri T."/>
            <person name="Fekete E."/>
            <person name="Flipphi M."/>
            <person name="Freyberg S."/>
            <person name="Gallo A."/>
            <person name="Gournas C."/>
            <person name="Habgood R."/>
            <person name="Hainaut M."/>
            <person name="Harispe M.L."/>
            <person name="Henrissat B."/>
            <person name="Hilden K.S."/>
            <person name="Hope R."/>
            <person name="Hossain A."/>
            <person name="Karabika E."/>
            <person name="Karaffa L."/>
            <person name="Karanyi Z."/>
            <person name="Krasevec N."/>
            <person name="Kuo A."/>
            <person name="Kusch H."/>
            <person name="LaButti K."/>
            <person name="Lagendijk E.L."/>
            <person name="Lapidus A."/>
            <person name="Levasseur A."/>
            <person name="Lindquist E."/>
            <person name="Lipzen A."/>
            <person name="Logrieco A.F."/>
            <person name="MacCabe A."/>
            <person name="Maekelae M.R."/>
            <person name="Malavazi I."/>
            <person name="Melin P."/>
            <person name="Meyer V."/>
            <person name="Mielnichuk N."/>
            <person name="Miskei M."/>
            <person name="Molnar A.P."/>
            <person name="Mule G."/>
            <person name="Ngan C.Y."/>
            <person name="Orejas M."/>
            <person name="Orosz E."/>
            <person name="Ouedraogo J.P."/>
            <person name="Overkamp K.M."/>
            <person name="Park H.-S."/>
            <person name="Perrone G."/>
            <person name="Piumi F."/>
            <person name="Punt P.J."/>
            <person name="Ram A.F."/>
            <person name="Ramon A."/>
            <person name="Rauscher S."/>
            <person name="Record E."/>
            <person name="Riano-Pachon D.M."/>
            <person name="Robert V."/>
            <person name="Roehrig J."/>
            <person name="Ruller R."/>
            <person name="Salamov A."/>
            <person name="Salih N.S."/>
            <person name="Samson R.A."/>
            <person name="Sandor E."/>
            <person name="Sanguinetti M."/>
            <person name="Schuetze T."/>
            <person name="Sepcic K."/>
            <person name="Shelest E."/>
            <person name="Sherlock G."/>
            <person name="Sophianopoulou V."/>
            <person name="Squina F.M."/>
            <person name="Sun H."/>
            <person name="Susca A."/>
            <person name="Todd R.B."/>
            <person name="Tsang A."/>
            <person name="Unkles S.E."/>
            <person name="van de Wiele N."/>
            <person name="van Rossen-Uffink D."/>
            <person name="Oliveira J.V."/>
            <person name="Vesth T.C."/>
            <person name="Visser J."/>
            <person name="Yu J.-H."/>
            <person name="Zhou M."/>
            <person name="Andersen M.R."/>
            <person name="Archer D.B."/>
            <person name="Baker S.E."/>
            <person name="Benoit I."/>
            <person name="Brakhage A.A."/>
            <person name="Braus G.H."/>
            <person name="Fischer R."/>
            <person name="Frisvad J.C."/>
            <person name="Goldman G.H."/>
            <person name="Houbraken J."/>
            <person name="Oakley B."/>
            <person name="Pocsi I."/>
            <person name="Scazzocchio C."/>
            <person name="Seiboth B."/>
            <person name="vanKuyk P.A."/>
            <person name="Wortman J."/>
            <person name="Dyer P.S."/>
            <person name="Grigoriev I.V."/>
        </authorList>
    </citation>
    <scope>NUCLEOTIDE SEQUENCE [LARGE SCALE GENOMIC DNA]</scope>
    <source>
        <strain evidence="10">CBS 583.65</strain>
    </source>
</reference>
<dbReference type="EMBL" id="KV878126">
    <property type="protein sequence ID" value="OJI98883.1"/>
    <property type="molecule type" value="Genomic_DNA"/>
</dbReference>
<dbReference type="STRING" id="1036611.A0A1L9PBP0"/>
<dbReference type="Proteomes" id="UP000184073">
    <property type="component" value="Unassembled WGS sequence"/>
</dbReference>
<organism evidence="9 10">
    <name type="scientific">Aspergillus versicolor CBS 583.65</name>
    <dbReference type="NCBI Taxonomy" id="1036611"/>
    <lineage>
        <taxon>Eukaryota</taxon>
        <taxon>Fungi</taxon>
        <taxon>Dikarya</taxon>
        <taxon>Ascomycota</taxon>
        <taxon>Pezizomycotina</taxon>
        <taxon>Eurotiomycetes</taxon>
        <taxon>Eurotiomycetidae</taxon>
        <taxon>Eurotiales</taxon>
        <taxon>Aspergillaceae</taxon>
        <taxon>Aspergillus</taxon>
        <taxon>Aspergillus subgen. Nidulantes</taxon>
    </lineage>
</organism>
<evidence type="ECO:0000259" key="8">
    <source>
        <dbReference type="Pfam" id="PF20684"/>
    </source>
</evidence>
<dbReference type="InterPro" id="IPR052337">
    <property type="entry name" value="SAT4-like"/>
</dbReference>
<feature type="transmembrane region" description="Helical" evidence="7">
    <location>
        <begin position="194"/>
        <end position="215"/>
    </location>
</feature>
<comment type="subcellular location">
    <subcellularLocation>
        <location evidence="1">Membrane</location>
        <topology evidence="1">Multi-pass membrane protein</topology>
    </subcellularLocation>
</comment>
<dbReference type="AlphaFoldDB" id="A0A1L9PBP0"/>
<dbReference type="Pfam" id="PF20684">
    <property type="entry name" value="Fung_rhodopsin"/>
    <property type="match status" value="1"/>
</dbReference>
<gene>
    <name evidence="9" type="ORF">ASPVEDRAFT_148050</name>
</gene>
<feature type="transmembrane region" description="Helical" evidence="7">
    <location>
        <begin position="13"/>
        <end position="30"/>
    </location>
</feature>
<dbReference type="OrthoDB" id="5398233at2759"/>
<accession>A0A1L9PBP0</accession>
<feature type="transmembrane region" description="Helical" evidence="7">
    <location>
        <begin position="227"/>
        <end position="249"/>
    </location>
</feature>
<protein>
    <recommendedName>
        <fullName evidence="8">Rhodopsin domain-containing protein</fullName>
    </recommendedName>
</protein>
<evidence type="ECO:0000256" key="2">
    <source>
        <dbReference type="ARBA" id="ARBA00022692"/>
    </source>
</evidence>
<name>A0A1L9PBP0_ASPVE</name>
<evidence type="ECO:0000256" key="1">
    <source>
        <dbReference type="ARBA" id="ARBA00004141"/>
    </source>
</evidence>
<evidence type="ECO:0000313" key="9">
    <source>
        <dbReference type="EMBL" id="OJI98883.1"/>
    </source>
</evidence>
<feature type="transmembrane region" description="Helical" evidence="7">
    <location>
        <begin position="84"/>
        <end position="114"/>
    </location>
</feature>
<evidence type="ECO:0000256" key="3">
    <source>
        <dbReference type="ARBA" id="ARBA00022989"/>
    </source>
</evidence>
<evidence type="ECO:0000256" key="7">
    <source>
        <dbReference type="SAM" id="Phobius"/>
    </source>
</evidence>
<keyword evidence="3 7" id="KW-1133">Transmembrane helix</keyword>
<sequence>MAYNLTAELFAEWALGILVAGVRIYTRCFIDNRNLYWDDMFLILGLVFWTVMTVTLYLCTAVYSSNIGLNTETALQVPDDEVEFYKIGSVCAFVAWLAYILAVWAFKGVLVFLYTRLTMGLWQHRLSLMVGALTAGTFLVSLIFDLAICHPIHKNWQVKPYAGGILEIGPFSTDSAANISYQRLDNCTIRPLNYIVIEILSIITDLAVMCVPIPLIIVARIPASQKLILAALFCSGIFVMICAILRAYYSVTQIDTLATALGWASRECFVSVIIVCAPGIKPLFTRFRWFRTYGSSNGYTNSNAKSKSHGTGKMFSTKNSHNFNTLVSAHEREPYEMRTTMGWKKGRGRRSSDESQEHIVSSTPDGNGDGMGIRVTTDVHLALEESRVGAKQS</sequence>
<comment type="similarity">
    <text evidence="5">Belongs to the SAT4 family.</text>
</comment>
<evidence type="ECO:0000256" key="6">
    <source>
        <dbReference type="SAM" id="MobiDB-lite"/>
    </source>
</evidence>
<evidence type="ECO:0000256" key="5">
    <source>
        <dbReference type="ARBA" id="ARBA00038359"/>
    </source>
</evidence>
<keyword evidence="10" id="KW-1185">Reference proteome</keyword>
<dbReference type="GO" id="GO:0016020">
    <property type="term" value="C:membrane"/>
    <property type="evidence" value="ECO:0007669"/>
    <property type="project" value="UniProtKB-SubCell"/>
</dbReference>
<evidence type="ECO:0000256" key="4">
    <source>
        <dbReference type="ARBA" id="ARBA00023136"/>
    </source>
</evidence>
<proteinExistence type="inferred from homology"/>
<feature type="transmembrane region" description="Helical" evidence="7">
    <location>
        <begin position="126"/>
        <end position="148"/>
    </location>
</feature>
<keyword evidence="4 7" id="KW-0472">Membrane</keyword>
<evidence type="ECO:0000313" key="10">
    <source>
        <dbReference type="Proteomes" id="UP000184073"/>
    </source>
</evidence>
<dbReference type="RefSeq" id="XP_040664646.1">
    <property type="nucleotide sequence ID" value="XM_040808147.1"/>
</dbReference>
<dbReference type="InterPro" id="IPR049326">
    <property type="entry name" value="Rhodopsin_dom_fungi"/>
</dbReference>
<feature type="domain" description="Rhodopsin" evidence="8">
    <location>
        <begin position="22"/>
        <end position="286"/>
    </location>
</feature>
<feature type="region of interest" description="Disordered" evidence="6">
    <location>
        <begin position="342"/>
        <end position="377"/>
    </location>
</feature>
<dbReference type="PANTHER" id="PTHR33048">
    <property type="entry name" value="PTH11-LIKE INTEGRAL MEMBRANE PROTEIN (AFU_ORTHOLOGUE AFUA_5G11245)"/>
    <property type="match status" value="1"/>
</dbReference>